<dbReference type="AlphaFoldDB" id="A0AAN9JJB0"/>
<evidence type="ECO:0000256" key="1">
    <source>
        <dbReference type="SAM" id="MobiDB-lite"/>
    </source>
</evidence>
<comment type="caution">
    <text evidence="2">The sequence shown here is derived from an EMBL/GenBank/DDBJ whole genome shotgun (WGS) entry which is preliminary data.</text>
</comment>
<dbReference type="EMBL" id="JAYMYQ010000028">
    <property type="protein sequence ID" value="KAK7298374.1"/>
    <property type="molecule type" value="Genomic_DNA"/>
</dbReference>
<evidence type="ECO:0000313" key="2">
    <source>
        <dbReference type="EMBL" id="KAK7298374.1"/>
    </source>
</evidence>
<accession>A0AAN9JJB0</accession>
<keyword evidence="3" id="KW-1185">Reference proteome</keyword>
<name>A0AAN9JJB0_CANGL</name>
<reference evidence="2 3" key="1">
    <citation type="submission" date="2024-01" db="EMBL/GenBank/DDBJ databases">
        <title>The genomes of 5 underutilized Papilionoideae crops provide insights into root nodulation and disease resistanc.</title>
        <authorList>
            <person name="Jiang F."/>
        </authorList>
    </citation>
    <scope>NUCLEOTIDE SEQUENCE [LARGE SCALE GENOMIC DNA]</scope>
    <source>
        <strain evidence="2">LVBAO_FW01</strain>
        <tissue evidence="2">Leaves</tissue>
    </source>
</reference>
<feature type="region of interest" description="Disordered" evidence="1">
    <location>
        <begin position="60"/>
        <end position="90"/>
    </location>
</feature>
<organism evidence="2 3">
    <name type="scientific">Canavalia gladiata</name>
    <name type="common">Sword bean</name>
    <name type="synonym">Dolichos gladiatus</name>
    <dbReference type="NCBI Taxonomy" id="3824"/>
    <lineage>
        <taxon>Eukaryota</taxon>
        <taxon>Viridiplantae</taxon>
        <taxon>Streptophyta</taxon>
        <taxon>Embryophyta</taxon>
        <taxon>Tracheophyta</taxon>
        <taxon>Spermatophyta</taxon>
        <taxon>Magnoliopsida</taxon>
        <taxon>eudicotyledons</taxon>
        <taxon>Gunneridae</taxon>
        <taxon>Pentapetalae</taxon>
        <taxon>rosids</taxon>
        <taxon>fabids</taxon>
        <taxon>Fabales</taxon>
        <taxon>Fabaceae</taxon>
        <taxon>Papilionoideae</taxon>
        <taxon>50 kb inversion clade</taxon>
        <taxon>NPAAA clade</taxon>
        <taxon>indigoferoid/millettioid clade</taxon>
        <taxon>Phaseoleae</taxon>
        <taxon>Canavalia</taxon>
    </lineage>
</organism>
<proteinExistence type="predicted"/>
<sequence length="90" mass="10168">MDWIKSPDLDIQARIPFSLFQKEKSFAGREEDRSLHLCIPLVYRSEHPVCWTFPGLKKSVPPKMGVSSRLPARQTNKDARTGAPLSTTSI</sequence>
<protein>
    <submittedName>
        <fullName evidence="2">Uncharacterized protein</fullName>
    </submittedName>
</protein>
<dbReference type="Proteomes" id="UP001367508">
    <property type="component" value="Unassembled WGS sequence"/>
</dbReference>
<evidence type="ECO:0000313" key="3">
    <source>
        <dbReference type="Proteomes" id="UP001367508"/>
    </source>
</evidence>
<gene>
    <name evidence="2" type="ORF">VNO77_46833</name>
</gene>